<comment type="similarity">
    <text evidence="2">Belongs to the methyltransferase superfamily. L-isoaspartyl/D-aspartyl protein methyltransferase family.</text>
</comment>
<evidence type="ECO:0000256" key="3">
    <source>
        <dbReference type="ARBA" id="ARBA00011890"/>
    </source>
</evidence>
<reference evidence="12" key="1">
    <citation type="submission" date="2022-06" db="EMBL/GenBank/DDBJ databases">
        <title>Genomic Encyclopedia of Archaeal and Bacterial Type Strains, Phase II (KMG-II): from individual species to whole genera.</title>
        <authorList>
            <person name="Goeker M."/>
        </authorList>
    </citation>
    <scope>NUCLEOTIDE SEQUENCE</scope>
    <source>
        <strain evidence="12">DSM 43935</strain>
    </source>
</reference>
<dbReference type="InterPro" id="IPR029063">
    <property type="entry name" value="SAM-dependent_MTases_sf"/>
</dbReference>
<gene>
    <name evidence="12" type="ORF">LX83_005019</name>
</gene>
<evidence type="ECO:0000313" key="12">
    <source>
        <dbReference type="EMBL" id="MCP2168145.1"/>
    </source>
</evidence>
<dbReference type="GO" id="GO:0004719">
    <property type="term" value="F:protein-L-isoaspartate (D-aspartate) O-methyltransferase activity"/>
    <property type="evidence" value="ECO:0007669"/>
    <property type="project" value="UniProtKB-EC"/>
</dbReference>
<proteinExistence type="inferred from homology"/>
<dbReference type="InterPro" id="IPR000682">
    <property type="entry name" value="PCMT"/>
</dbReference>
<keyword evidence="6" id="KW-0489">Methyltransferase</keyword>
<evidence type="ECO:0000256" key="1">
    <source>
        <dbReference type="ARBA" id="ARBA00004496"/>
    </source>
</evidence>
<dbReference type="SUPFAM" id="SSF53335">
    <property type="entry name" value="S-adenosyl-L-methionine-dependent methyltransferases"/>
    <property type="match status" value="1"/>
</dbReference>
<dbReference type="Pfam" id="PF01135">
    <property type="entry name" value="PCMT"/>
    <property type="match status" value="1"/>
</dbReference>
<evidence type="ECO:0000256" key="6">
    <source>
        <dbReference type="ARBA" id="ARBA00022603"/>
    </source>
</evidence>
<dbReference type="EC" id="2.1.1.77" evidence="3"/>
<dbReference type="EMBL" id="JAMTCK010000012">
    <property type="protein sequence ID" value="MCP2168145.1"/>
    <property type="molecule type" value="Genomic_DNA"/>
</dbReference>
<dbReference type="GO" id="GO:0005737">
    <property type="term" value="C:cytoplasm"/>
    <property type="evidence" value="ECO:0007669"/>
    <property type="project" value="UniProtKB-SubCell"/>
</dbReference>
<evidence type="ECO:0000313" key="13">
    <source>
        <dbReference type="Proteomes" id="UP001206128"/>
    </source>
</evidence>
<evidence type="ECO:0000256" key="11">
    <source>
        <dbReference type="ARBA" id="ARBA00031350"/>
    </source>
</evidence>
<dbReference type="RefSeq" id="WP_253775696.1">
    <property type="nucleotide sequence ID" value="NZ_JAMTCK010000012.1"/>
</dbReference>
<comment type="caution">
    <text evidence="12">The sequence shown here is derived from an EMBL/GenBank/DDBJ whole genome shotgun (WGS) entry which is preliminary data.</text>
</comment>
<dbReference type="Proteomes" id="UP001206128">
    <property type="component" value="Unassembled WGS sequence"/>
</dbReference>
<dbReference type="Gene3D" id="3.40.50.150">
    <property type="entry name" value="Vaccinia Virus protein VP39"/>
    <property type="match status" value="1"/>
</dbReference>
<organism evidence="12 13">
    <name type="scientific">Goodfellowiella coeruleoviolacea</name>
    <dbReference type="NCBI Taxonomy" id="334858"/>
    <lineage>
        <taxon>Bacteria</taxon>
        <taxon>Bacillati</taxon>
        <taxon>Actinomycetota</taxon>
        <taxon>Actinomycetes</taxon>
        <taxon>Pseudonocardiales</taxon>
        <taxon>Pseudonocardiaceae</taxon>
        <taxon>Goodfellowiella</taxon>
    </lineage>
</organism>
<evidence type="ECO:0000256" key="5">
    <source>
        <dbReference type="ARBA" id="ARBA00022490"/>
    </source>
</evidence>
<dbReference type="CDD" id="cd02440">
    <property type="entry name" value="AdoMet_MTases"/>
    <property type="match status" value="1"/>
</dbReference>
<keyword evidence="7" id="KW-0808">Transferase</keyword>
<keyword evidence="5" id="KW-0963">Cytoplasm</keyword>
<dbReference type="GO" id="GO:0032259">
    <property type="term" value="P:methylation"/>
    <property type="evidence" value="ECO:0007669"/>
    <property type="project" value="UniProtKB-KW"/>
</dbReference>
<protein>
    <recommendedName>
        <fullName evidence="4">Protein-L-isoaspartate O-methyltransferase</fullName>
        <ecNumber evidence="3">2.1.1.77</ecNumber>
    </recommendedName>
    <alternativeName>
        <fullName evidence="11">L-isoaspartyl protein carboxyl methyltransferase</fullName>
    </alternativeName>
    <alternativeName>
        <fullName evidence="9">Protein L-isoaspartyl methyltransferase</fullName>
    </alternativeName>
    <alternativeName>
        <fullName evidence="10">Protein-beta-aspartate methyltransferase</fullName>
    </alternativeName>
</protein>
<evidence type="ECO:0000256" key="8">
    <source>
        <dbReference type="ARBA" id="ARBA00022691"/>
    </source>
</evidence>
<comment type="subcellular location">
    <subcellularLocation>
        <location evidence="1">Cytoplasm</location>
    </subcellularLocation>
</comment>
<dbReference type="AlphaFoldDB" id="A0AAE3GHA0"/>
<name>A0AAE3GHA0_9PSEU</name>
<evidence type="ECO:0000256" key="2">
    <source>
        <dbReference type="ARBA" id="ARBA00005369"/>
    </source>
</evidence>
<evidence type="ECO:0000256" key="10">
    <source>
        <dbReference type="ARBA" id="ARBA00031323"/>
    </source>
</evidence>
<dbReference type="PANTHER" id="PTHR11579">
    <property type="entry name" value="PROTEIN-L-ISOASPARTATE O-METHYLTRANSFERASE"/>
    <property type="match status" value="1"/>
</dbReference>
<accession>A0AAE3GHA0</accession>
<evidence type="ECO:0000256" key="9">
    <source>
        <dbReference type="ARBA" id="ARBA00030757"/>
    </source>
</evidence>
<evidence type="ECO:0000256" key="4">
    <source>
        <dbReference type="ARBA" id="ARBA00013346"/>
    </source>
</evidence>
<keyword evidence="8" id="KW-0949">S-adenosyl-L-methionine</keyword>
<dbReference type="PANTHER" id="PTHR11579:SF0">
    <property type="entry name" value="PROTEIN-L-ISOASPARTATE(D-ASPARTATE) O-METHYLTRANSFERASE"/>
    <property type="match status" value="1"/>
</dbReference>
<evidence type="ECO:0000256" key="7">
    <source>
        <dbReference type="ARBA" id="ARBA00022679"/>
    </source>
</evidence>
<sequence>MITSTDPAELRRGLVADLNARGCLTTPRWVDAFGSVPRDLFVTRFSVPGTAGRLTEHDLGDPGRHADALAAVYSDTSLITQFIGRTATSSSTRPSLMATMLEALDARPGHRVLEIGTGTGYNAALLSHALGHGAVTTVDVDPELVDAARESLRQAGYAPTVVCGDGADGVAAHAPYERLIATCQVPRVPGAWLEQVRPGGVLVVNVAFGVARLTVTNTVASGPFIESAGFMGIRTTAAPAHLSPQEVLNAASGDGEQYEAAPLPRELWTTAAGAHLRVLFYPALGHHLLLDSPPDSPVHLYDPSTGSWARGEPAGAGRVLVTWSGPRDVWSGLLNIMRAWEDAGRPDLDRYGLTVRPGGAHLLWLDSPDHLVLELP</sequence>
<keyword evidence="13" id="KW-1185">Reference proteome</keyword>